<keyword evidence="2" id="KW-1185">Reference proteome</keyword>
<dbReference type="Pfam" id="PF14137">
    <property type="entry name" value="DUF4304"/>
    <property type="match status" value="1"/>
</dbReference>
<gene>
    <name evidence="1" type="ORF">DX914_19305</name>
</gene>
<dbReference type="Proteomes" id="UP000264492">
    <property type="component" value="Unassembled WGS sequence"/>
</dbReference>
<dbReference type="EMBL" id="QTSU01000005">
    <property type="protein sequence ID" value="RDZ26010.1"/>
    <property type="molecule type" value="Genomic_DNA"/>
</dbReference>
<dbReference type="AlphaFoldDB" id="A0A371JWJ7"/>
<dbReference type="OrthoDB" id="8481394at2"/>
<accession>A0A371JWJ7</accession>
<dbReference type="InterPro" id="IPR025412">
    <property type="entry name" value="DUF4304"/>
</dbReference>
<sequence>MDKTPRAREIIQAIAKFELAPALKAEGFKKSNLTFTRRRGLTTQIIKFELSSWNLGPRGFFTVDVLVRFDEMTPPGESPGPYPQFFASLDQLLTDVPRSFEVNADTPVPQASARLTQWIMDGVVAPLNRVNTLVEFESTGWVQVPAWAFPALYAYYVERYEEAERLVRKEAEFFKDRGITWEGLVQKYRFHKLNARLAQPDPGD</sequence>
<organism evidence="1 2">
    <name type="scientific">Lysobacter silvisoli</name>
    <dbReference type="NCBI Taxonomy" id="2293254"/>
    <lineage>
        <taxon>Bacteria</taxon>
        <taxon>Pseudomonadati</taxon>
        <taxon>Pseudomonadota</taxon>
        <taxon>Gammaproteobacteria</taxon>
        <taxon>Lysobacterales</taxon>
        <taxon>Lysobacteraceae</taxon>
        <taxon>Lysobacter</taxon>
    </lineage>
</organism>
<protein>
    <submittedName>
        <fullName evidence="1">DUF4304 domain-containing protein</fullName>
    </submittedName>
</protein>
<reference evidence="1 2" key="1">
    <citation type="submission" date="2018-08" db="EMBL/GenBank/DDBJ databases">
        <title>Lysobacter sp. zong2l5, whole genome shotgun sequence.</title>
        <authorList>
            <person name="Zhang X."/>
            <person name="Feng G."/>
            <person name="Zhu H."/>
        </authorList>
    </citation>
    <scope>NUCLEOTIDE SEQUENCE [LARGE SCALE GENOMIC DNA]</scope>
    <source>
        <strain evidence="2">zong2l5</strain>
    </source>
</reference>
<evidence type="ECO:0000313" key="1">
    <source>
        <dbReference type="EMBL" id="RDZ26010.1"/>
    </source>
</evidence>
<comment type="caution">
    <text evidence="1">The sequence shown here is derived from an EMBL/GenBank/DDBJ whole genome shotgun (WGS) entry which is preliminary data.</text>
</comment>
<proteinExistence type="predicted"/>
<evidence type="ECO:0000313" key="2">
    <source>
        <dbReference type="Proteomes" id="UP000264492"/>
    </source>
</evidence>
<name>A0A371JWJ7_9GAMM</name>
<dbReference type="RefSeq" id="WP_115861893.1">
    <property type="nucleotide sequence ID" value="NZ_QTSU01000005.1"/>
</dbReference>